<evidence type="ECO:0000259" key="8">
    <source>
        <dbReference type="Pfam" id="PF01602"/>
    </source>
</evidence>
<keyword evidence="4 6" id="KW-0653">Protein transport</keyword>
<evidence type="ECO:0000256" key="3">
    <source>
        <dbReference type="ARBA" id="ARBA00022448"/>
    </source>
</evidence>
<dbReference type="AlphaFoldDB" id="A0A9W8DSS1"/>
<dbReference type="PANTHER" id="PTHR11134">
    <property type="entry name" value="ADAPTOR COMPLEX SUBUNIT BETA FAMILY MEMBER"/>
    <property type="match status" value="1"/>
</dbReference>
<dbReference type="GO" id="GO:0030276">
    <property type="term" value="F:clathrin binding"/>
    <property type="evidence" value="ECO:0007669"/>
    <property type="project" value="InterPro"/>
</dbReference>
<evidence type="ECO:0000256" key="7">
    <source>
        <dbReference type="SAM" id="MobiDB-lite"/>
    </source>
</evidence>
<evidence type="ECO:0000256" key="4">
    <source>
        <dbReference type="ARBA" id="ARBA00022927"/>
    </source>
</evidence>
<dbReference type="Proteomes" id="UP001150538">
    <property type="component" value="Unassembled WGS sequence"/>
</dbReference>
<evidence type="ECO:0000256" key="5">
    <source>
        <dbReference type="ARBA" id="ARBA00023136"/>
    </source>
</evidence>
<feature type="compositionally biased region" description="Acidic residues" evidence="7">
    <location>
        <begin position="633"/>
        <end position="644"/>
    </location>
</feature>
<sequence length="644" mass="72894">MSTFQANLARLQIMKNKVLNVLRKGENFELKTELNSEYRDRRKEAVRRVIANMTVGKDVSGLFTDVLKNMQTEDLEIKKLIYLYLINYAKTKPDLVILAVNTFVRDTEDSNPLIRALSIRTMGCLQVPEVLDYLCDPLSKCLRDPSPYVRKTAVVCVAKIYELDPNVADDYGFIGEVRNALTDSNAMVASNAVISLREISEIDPTRDFWRLDSGTMKALLPIMNECSEWGQITILEALTKYKPRDEREAVTICEQALSRLQHANTSVVLTAIRLIVVYEEYIKNSSTIREYQRKLEPPLVTLLATRSEIQYIALRNLNLVLQKHPEILSKHLKVFYCKYNDPVYVKNEKLGIMVRICSESSAKQLLSELKEYSKEVDVDFVRKSIQAIGQVGVKHQSAADQCSKDLLDIIKTGIEYAVEESITVFRDLYRKYPNRFSDALKPICDCLEIVQAPEAKSALVWIIGEYSQSISQAGKLLEELEPDFLDEEEEVQLALVNSAVKYFLKKPQEGNELVLKILRVASESSPDPDVRDRAYLYWRLLSANPGSARAVALAKKPAIGLKQINVSEDLLKELVSEMGSVASVYHLPSKLFVYQRSKMVGAASSDDIHALRVPHSANGDDESSESQPKEQDMAEEEPEMLISF</sequence>
<reference evidence="9" key="1">
    <citation type="submission" date="2022-07" db="EMBL/GenBank/DDBJ databases">
        <title>Phylogenomic reconstructions and comparative analyses of Kickxellomycotina fungi.</title>
        <authorList>
            <person name="Reynolds N.K."/>
            <person name="Stajich J.E."/>
            <person name="Barry K."/>
            <person name="Grigoriev I.V."/>
            <person name="Crous P."/>
            <person name="Smith M.E."/>
        </authorList>
    </citation>
    <scope>NUCLEOTIDE SEQUENCE</scope>
    <source>
        <strain evidence="9">NBRC 100468</strain>
    </source>
</reference>
<comment type="similarity">
    <text evidence="2 6">Belongs to the adaptor complexes large subunit family.</text>
</comment>
<keyword evidence="5 6" id="KW-0472">Membrane</keyword>
<dbReference type="Gene3D" id="1.25.10.10">
    <property type="entry name" value="Leucine-rich Repeat Variant"/>
    <property type="match status" value="1"/>
</dbReference>
<comment type="subcellular location">
    <subcellularLocation>
        <location evidence="1">Endomembrane system</location>
    </subcellularLocation>
</comment>
<dbReference type="InterPro" id="IPR016024">
    <property type="entry name" value="ARM-type_fold"/>
</dbReference>
<dbReference type="GO" id="GO:0006886">
    <property type="term" value="P:intracellular protein transport"/>
    <property type="evidence" value="ECO:0007669"/>
    <property type="project" value="InterPro"/>
</dbReference>
<dbReference type="GO" id="GO:0030117">
    <property type="term" value="C:membrane coat"/>
    <property type="evidence" value="ECO:0007669"/>
    <property type="project" value="InterPro"/>
</dbReference>
<dbReference type="OrthoDB" id="10254310at2759"/>
<comment type="caution">
    <text evidence="9">The sequence shown here is derived from an EMBL/GenBank/DDBJ whole genome shotgun (WGS) entry which is preliminary data.</text>
</comment>
<gene>
    <name evidence="9" type="primary">APL2</name>
    <name evidence="9" type="ORF">H4219_003355</name>
</gene>
<dbReference type="PIRSF" id="PIRSF002291">
    <property type="entry name" value="AP_complex_beta"/>
    <property type="match status" value="1"/>
</dbReference>
<feature type="domain" description="Clathrin/coatomer adaptor adaptin-like N-terminal" evidence="8">
    <location>
        <begin position="24"/>
        <end position="542"/>
    </location>
</feature>
<evidence type="ECO:0000256" key="1">
    <source>
        <dbReference type="ARBA" id="ARBA00004308"/>
    </source>
</evidence>
<keyword evidence="10" id="KW-1185">Reference proteome</keyword>
<evidence type="ECO:0000256" key="6">
    <source>
        <dbReference type="PIRNR" id="PIRNR002291"/>
    </source>
</evidence>
<keyword evidence="3 6" id="KW-0813">Transport</keyword>
<comment type="function">
    <text evidence="6">Adaptins are components of the adaptor complexes which link clathrin to receptors in coated vesicles. Clathrin-associated protein complexes are believed to interact with the cytoplasmic tails of membrane proteins, leading to their selection and concentration.</text>
</comment>
<dbReference type="InterPro" id="IPR002553">
    <property type="entry name" value="Clathrin/coatomer_adapt-like_N"/>
</dbReference>
<organism evidence="9 10">
    <name type="scientific">Mycoemilia scoparia</name>
    <dbReference type="NCBI Taxonomy" id="417184"/>
    <lineage>
        <taxon>Eukaryota</taxon>
        <taxon>Fungi</taxon>
        <taxon>Fungi incertae sedis</taxon>
        <taxon>Zoopagomycota</taxon>
        <taxon>Kickxellomycotina</taxon>
        <taxon>Kickxellomycetes</taxon>
        <taxon>Kickxellales</taxon>
        <taxon>Kickxellaceae</taxon>
        <taxon>Mycoemilia</taxon>
    </lineage>
</organism>
<dbReference type="GO" id="GO:0012505">
    <property type="term" value="C:endomembrane system"/>
    <property type="evidence" value="ECO:0007669"/>
    <property type="project" value="UniProtKB-SubCell"/>
</dbReference>
<dbReference type="InterPro" id="IPR026739">
    <property type="entry name" value="AP_beta"/>
</dbReference>
<dbReference type="SUPFAM" id="SSF48371">
    <property type="entry name" value="ARM repeat"/>
    <property type="match status" value="1"/>
</dbReference>
<evidence type="ECO:0000313" key="9">
    <source>
        <dbReference type="EMBL" id="KAJ1917165.1"/>
    </source>
</evidence>
<dbReference type="EMBL" id="JANBPU010000079">
    <property type="protein sequence ID" value="KAJ1917165.1"/>
    <property type="molecule type" value="Genomic_DNA"/>
</dbReference>
<dbReference type="InterPro" id="IPR011989">
    <property type="entry name" value="ARM-like"/>
</dbReference>
<dbReference type="Pfam" id="PF01602">
    <property type="entry name" value="Adaptin_N"/>
    <property type="match status" value="1"/>
</dbReference>
<name>A0A9W8DSS1_9FUNG</name>
<protein>
    <recommendedName>
        <fullName evidence="6">AP complex subunit beta</fullName>
    </recommendedName>
</protein>
<evidence type="ECO:0000256" key="2">
    <source>
        <dbReference type="ARBA" id="ARBA00006613"/>
    </source>
</evidence>
<dbReference type="InterPro" id="IPR016342">
    <property type="entry name" value="AP_complex_bsu_1_2_4"/>
</dbReference>
<proteinExistence type="inferred from homology"/>
<feature type="region of interest" description="Disordered" evidence="7">
    <location>
        <begin position="610"/>
        <end position="644"/>
    </location>
</feature>
<dbReference type="GO" id="GO:0016192">
    <property type="term" value="P:vesicle-mediated transport"/>
    <property type="evidence" value="ECO:0007669"/>
    <property type="project" value="InterPro"/>
</dbReference>
<evidence type="ECO:0000313" key="10">
    <source>
        <dbReference type="Proteomes" id="UP001150538"/>
    </source>
</evidence>
<accession>A0A9W8DSS1</accession>